<protein>
    <submittedName>
        <fullName evidence="6">TetR family transcriptional regulator</fullName>
    </submittedName>
</protein>
<dbReference type="EMBL" id="QGHB01000003">
    <property type="protein sequence ID" value="PWK88097.1"/>
    <property type="molecule type" value="Genomic_DNA"/>
</dbReference>
<reference evidence="6 7" key="1">
    <citation type="submission" date="2018-05" db="EMBL/GenBank/DDBJ databases">
        <title>Genomic Encyclopedia of Type Strains, Phase IV (KMG-IV): sequencing the most valuable type-strain genomes for metagenomic binning, comparative biology and taxonomic classification.</title>
        <authorList>
            <person name="Goeker M."/>
        </authorList>
    </citation>
    <scope>NUCLEOTIDE SEQUENCE [LARGE SCALE GENOMIC DNA]</scope>
    <source>
        <strain evidence="6 7">DSM 45480</strain>
    </source>
</reference>
<keyword evidence="2 4" id="KW-0238">DNA-binding</keyword>
<dbReference type="PANTHER" id="PTHR30055">
    <property type="entry name" value="HTH-TYPE TRANSCRIPTIONAL REGULATOR RUTR"/>
    <property type="match status" value="1"/>
</dbReference>
<sequence length="260" mass="29137">MQASGAEGAWLKQSDRDRAVRLLWEPPPEPTRGPKAALSQSRVVEAAMKVADAEGVEALTMRRVAETLGFTTMSLYRHVPGKSELLDLMVDAAWGETACVPKGPWREGLEFYARQMWQMYRAHPWILQLPHSRRTPGPRTMASFDAALAVVSELGLTAEEMVAVVTAVGHFVDGVGRTMADRVKAERETGMTEEAWWDGQDALWAHFTPERLPMMTHIWTTGGFERPLDEFEFGLARVLDGLAVFIESEDRPLVRRETCL</sequence>
<dbReference type="GO" id="GO:0045892">
    <property type="term" value="P:negative regulation of DNA-templated transcription"/>
    <property type="evidence" value="ECO:0007669"/>
    <property type="project" value="InterPro"/>
</dbReference>
<dbReference type="InterPro" id="IPR004111">
    <property type="entry name" value="Repressor_TetR_C"/>
</dbReference>
<comment type="caution">
    <text evidence="6">The sequence shown here is derived from an EMBL/GenBank/DDBJ whole genome shotgun (WGS) entry which is preliminary data.</text>
</comment>
<dbReference type="GO" id="GO:0000976">
    <property type="term" value="F:transcription cis-regulatory region binding"/>
    <property type="evidence" value="ECO:0007669"/>
    <property type="project" value="TreeGrafter"/>
</dbReference>
<dbReference type="InterPro" id="IPR001647">
    <property type="entry name" value="HTH_TetR"/>
</dbReference>
<evidence type="ECO:0000256" key="4">
    <source>
        <dbReference type="PROSITE-ProRule" id="PRU00335"/>
    </source>
</evidence>
<accession>A0A316I6I2</accession>
<dbReference type="SUPFAM" id="SSF46689">
    <property type="entry name" value="Homeodomain-like"/>
    <property type="match status" value="1"/>
</dbReference>
<dbReference type="Gene3D" id="1.10.10.60">
    <property type="entry name" value="Homeodomain-like"/>
    <property type="match status" value="1"/>
</dbReference>
<dbReference type="InterPro" id="IPR036271">
    <property type="entry name" value="Tet_transcr_reg_TetR-rel_C_sf"/>
</dbReference>
<dbReference type="PANTHER" id="PTHR30055:SF151">
    <property type="entry name" value="TRANSCRIPTIONAL REGULATORY PROTEIN"/>
    <property type="match status" value="1"/>
</dbReference>
<feature type="DNA-binding region" description="H-T-H motif" evidence="4">
    <location>
        <begin position="60"/>
        <end position="79"/>
    </location>
</feature>
<organism evidence="6 7">
    <name type="scientific">Lentzea atacamensis</name>
    <dbReference type="NCBI Taxonomy" id="531938"/>
    <lineage>
        <taxon>Bacteria</taxon>
        <taxon>Bacillati</taxon>
        <taxon>Actinomycetota</taxon>
        <taxon>Actinomycetes</taxon>
        <taxon>Pseudonocardiales</taxon>
        <taxon>Pseudonocardiaceae</taxon>
        <taxon>Lentzea</taxon>
    </lineage>
</organism>
<evidence type="ECO:0000259" key="5">
    <source>
        <dbReference type="PROSITE" id="PS50977"/>
    </source>
</evidence>
<dbReference type="GO" id="GO:0003700">
    <property type="term" value="F:DNA-binding transcription factor activity"/>
    <property type="evidence" value="ECO:0007669"/>
    <property type="project" value="TreeGrafter"/>
</dbReference>
<dbReference type="InterPro" id="IPR050109">
    <property type="entry name" value="HTH-type_TetR-like_transc_reg"/>
</dbReference>
<dbReference type="AlphaFoldDB" id="A0A316I6I2"/>
<name>A0A316I6I2_9PSEU</name>
<dbReference type="Pfam" id="PF00440">
    <property type="entry name" value="TetR_N"/>
    <property type="match status" value="1"/>
</dbReference>
<feature type="domain" description="HTH tetR-type" evidence="5">
    <location>
        <begin position="37"/>
        <end position="97"/>
    </location>
</feature>
<evidence type="ECO:0000256" key="3">
    <source>
        <dbReference type="ARBA" id="ARBA00023163"/>
    </source>
</evidence>
<dbReference type="PROSITE" id="PS50977">
    <property type="entry name" value="HTH_TETR_2"/>
    <property type="match status" value="1"/>
</dbReference>
<evidence type="ECO:0000256" key="1">
    <source>
        <dbReference type="ARBA" id="ARBA00023015"/>
    </source>
</evidence>
<dbReference type="InterPro" id="IPR009057">
    <property type="entry name" value="Homeodomain-like_sf"/>
</dbReference>
<proteinExistence type="predicted"/>
<gene>
    <name evidence="6" type="ORF">C8D88_103293</name>
</gene>
<evidence type="ECO:0000256" key="2">
    <source>
        <dbReference type="ARBA" id="ARBA00023125"/>
    </source>
</evidence>
<evidence type="ECO:0000313" key="6">
    <source>
        <dbReference type="EMBL" id="PWK88097.1"/>
    </source>
</evidence>
<keyword evidence="1" id="KW-0805">Transcription regulation</keyword>
<dbReference type="Proteomes" id="UP000246005">
    <property type="component" value="Unassembled WGS sequence"/>
</dbReference>
<dbReference type="Gene3D" id="1.10.357.10">
    <property type="entry name" value="Tetracycline Repressor, domain 2"/>
    <property type="match status" value="1"/>
</dbReference>
<dbReference type="SUPFAM" id="SSF48498">
    <property type="entry name" value="Tetracyclin repressor-like, C-terminal domain"/>
    <property type="match status" value="1"/>
</dbReference>
<dbReference type="Pfam" id="PF02909">
    <property type="entry name" value="TetR_C_1"/>
    <property type="match status" value="1"/>
</dbReference>
<keyword evidence="3" id="KW-0804">Transcription</keyword>
<evidence type="ECO:0000313" key="7">
    <source>
        <dbReference type="Proteomes" id="UP000246005"/>
    </source>
</evidence>